<accession>A0A016VK66</accession>
<reference evidence="3" key="1">
    <citation type="journal article" date="2015" name="Nat. Genet.">
        <title>The genome and transcriptome of the zoonotic hookworm Ancylostoma ceylanicum identify infection-specific gene families.</title>
        <authorList>
            <person name="Schwarz E.M."/>
            <person name="Hu Y."/>
            <person name="Antoshechkin I."/>
            <person name="Miller M.M."/>
            <person name="Sternberg P.W."/>
            <person name="Aroian R.V."/>
        </authorList>
    </citation>
    <scope>NUCLEOTIDE SEQUENCE</scope>
    <source>
        <strain evidence="3">HY135</strain>
    </source>
</reference>
<dbReference type="AlphaFoldDB" id="A0A016VK66"/>
<protein>
    <submittedName>
        <fullName evidence="2">Uncharacterized protein</fullName>
    </submittedName>
</protein>
<gene>
    <name evidence="2" type="primary">Acey_s0008.g119</name>
    <name evidence="2" type="ORF">Y032_0008g119</name>
</gene>
<proteinExistence type="predicted"/>
<evidence type="ECO:0000313" key="3">
    <source>
        <dbReference type="Proteomes" id="UP000024635"/>
    </source>
</evidence>
<dbReference type="EMBL" id="JARK01001344">
    <property type="protein sequence ID" value="EYC27666.1"/>
    <property type="molecule type" value="Genomic_DNA"/>
</dbReference>
<evidence type="ECO:0000313" key="2">
    <source>
        <dbReference type="EMBL" id="EYC27666.1"/>
    </source>
</evidence>
<evidence type="ECO:0000256" key="1">
    <source>
        <dbReference type="SAM" id="Phobius"/>
    </source>
</evidence>
<keyword evidence="1" id="KW-0812">Transmembrane</keyword>
<keyword evidence="3" id="KW-1185">Reference proteome</keyword>
<keyword evidence="1" id="KW-0472">Membrane</keyword>
<dbReference type="Proteomes" id="UP000024635">
    <property type="component" value="Unassembled WGS sequence"/>
</dbReference>
<name>A0A016VK66_9BILA</name>
<comment type="caution">
    <text evidence="2">The sequence shown here is derived from an EMBL/GenBank/DDBJ whole genome shotgun (WGS) entry which is preliminary data.</text>
</comment>
<keyword evidence="1" id="KW-1133">Transmembrane helix</keyword>
<feature type="transmembrane region" description="Helical" evidence="1">
    <location>
        <begin position="54"/>
        <end position="71"/>
    </location>
</feature>
<organism evidence="2 3">
    <name type="scientific">Ancylostoma ceylanicum</name>
    <dbReference type="NCBI Taxonomy" id="53326"/>
    <lineage>
        <taxon>Eukaryota</taxon>
        <taxon>Metazoa</taxon>
        <taxon>Ecdysozoa</taxon>
        <taxon>Nematoda</taxon>
        <taxon>Chromadorea</taxon>
        <taxon>Rhabditida</taxon>
        <taxon>Rhabditina</taxon>
        <taxon>Rhabditomorpha</taxon>
        <taxon>Strongyloidea</taxon>
        <taxon>Ancylostomatidae</taxon>
        <taxon>Ancylostomatinae</taxon>
        <taxon>Ancylostoma</taxon>
    </lineage>
</organism>
<sequence length="108" mass="12777">MQTMKPYEFVQHMISLLPHICGQNFLSFKCNVSPCCSELGQNLQNLQLLGRMSGYVYTVWVLFMAHIRGRFSGKRPRRRMCSIRWKIFLTVDYEHLLLNLLGARIRRI</sequence>